<sequence>MAEEIKPEKIYTPKEARDFLKVSESTMKRMLKSGIIQAYKVSGQYRIWGRDILKIVSPEAVMKGDRVYLNIKEKVKNTIKKW</sequence>
<evidence type="ECO:0000313" key="2">
    <source>
        <dbReference type="EMBL" id="OGZ62605.1"/>
    </source>
</evidence>
<evidence type="ECO:0000259" key="1">
    <source>
        <dbReference type="Pfam" id="PF12728"/>
    </source>
</evidence>
<gene>
    <name evidence="2" type="ORF">A2639_02580</name>
</gene>
<dbReference type="Pfam" id="PF12728">
    <property type="entry name" value="HTH_17"/>
    <property type="match status" value="1"/>
</dbReference>
<dbReference type="Proteomes" id="UP000178991">
    <property type="component" value="Unassembled WGS sequence"/>
</dbReference>
<dbReference type="InterPro" id="IPR009061">
    <property type="entry name" value="DNA-bd_dom_put_sf"/>
</dbReference>
<protein>
    <recommendedName>
        <fullName evidence="1">Helix-turn-helix domain-containing protein</fullName>
    </recommendedName>
</protein>
<reference evidence="2 3" key="1">
    <citation type="journal article" date="2016" name="Nat. Commun.">
        <title>Thousands of microbial genomes shed light on interconnected biogeochemical processes in an aquifer system.</title>
        <authorList>
            <person name="Anantharaman K."/>
            <person name="Brown C.T."/>
            <person name="Hug L.A."/>
            <person name="Sharon I."/>
            <person name="Castelle C.J."/>
            <person name="Probst A.J."/>
            <person name="Thomas B.C."/>
            <person name="Singh A."/>
            <person name="Wilkins M.J."/>
            <person name="Karaoz U."/>
            <person name="Brodie E.L."/>
            <person name="Williams K.H."/>
            <person name="Hubbard S.S."/>
            <person name="Banfield J.F."/>
        </authorList>
    </citation>
    <scope>NUCLEOTIDE SEQUENCE [LARGE SCALE GENOMIC DNA]</scope>
</reference>
<dbReference type="SUPFAM" id="SSF46955">
    <property type="entry name" value="Putative DNA-binding domain"/>
    <property type="match status" value="1"/>
</dbReference>
<dbReference type="EMBL" id="MHOL01000017">
    <property type="protein sequence ID" value="OGZ62605.1"/>
    <property type="molecule type" value="Genomic_DNA"/>
</dbReference>
<evidence type="ECO:0000313" key="3">
    <source>
        <dbReference type="Proteomes" id="UP000178991"/>
    </source>
</evidence>
<comment type="caution">
    <text evidence="2">The sequence shown here is derived from an EMBL/GenBank/DDBJ whole genome shotgun (WGS) entry which is preliminary data.</text>
</comment>
<feature type="domain" description="Helix-turn-helix" evidence="1">
    <location>
        <begin position="11"/>
        <end position="53"/>
    </location>
</feature>
<dbReference type="InterPro" id="IPR041657">
    <property type="entry name" value="HTH_17"/>
</dbReference>
<name>A0A1G2HJH1_9BACT</name>
<dbReference type="AlphaFoldDB" id="A0A1G2HJH1"/>
<accession>A0A1G2HJH1</accession>
<organism evidence="2 3">
    <name type="scientific">Candidatus Staskawiczbacteria bacterium RIFCSPHIGHO2_01_FULL_34_27</name>
    <dbReference type="NCBI Taxonomy" id="1802199"/>
    <lineage>
        <taxon>Bacteria</taxon>
        <taxon>Candidatus Staskawicziibacteriota</taxon>
    </lineage>
</organism>
<proteinExistence type="predicted"/>